<dbReference type="PANTHER" id="PTHR12358:SF54">
    <property type="entry name" value="SPHINGOSINE KINASE RELATED PROTEIN"/>
    <property type="match status" value="1"/>
</dbReference>
<dbReference type="EMBL" id="LT629792">
    <property type="protein sequence ID" value="SDT85480.1"/>
    <property type="molecule type" value="Genomic_DNA"/>
</dbReference>
<dbReference type="PROSITE" id="PS50146">
    <property type="entry name" value="DAGK"/>
    <property type="match status" value="1"/>
</dbReference>
<dbReference type="Gene3D" id="3.40.50.10330">
    <property type="entry name" value="Probable inorganic polyphosphate/atp-NAD kinase, domain 1"/>
    <property type="match status" value="1"/>
</dbReference>
<dbReference type="RefSeq" id="WP_058237634.1">
    <property type="nucleotide sequence ID" value="NZ_LT629792.1"/>
</dbReference>
<proteinExistence type="inferred from homology"/>
<dbReference type="Proteomes" id="UP000198976">
    <property type="component" value="Chromosome I"/>
</dbReference>
<dbReference type="InterPro" id="IPR017438">
    <property type="entry name" value="ATP-NAD_kinase_N"/>
</dbReference>
<dbReference type="Pfam" id="PF00781">
    <property type="entry name" value="DAGK_cat"/>
    <property type="match status" value="1"/>
</dbReference>
<dbReference type="PANTHER" id="PTHR12358">
    <property type="entry name" value="SPHINGOSINE KINASE"/>
    <property type="match status" value="1"/>
</dbReference>
<evidence type="ECO:0000313" key="6">
    <source>
        <dbReference type="EMBL" id="SDT85480.1"/>
    </source>
</evidence>
<dbReference type="SMART" id="SM00046">
    <property type="entry name" value="DAGKc"/>
    <property type="match status" value="1"/>
</dbReference>
<feature type="compositionally biased region" description="Basic and acidic residues" evidence="3">
    <location>
        <begin position="283"/>
        <end position="299"/>
    </location>
</feature>
<feature type="domain" description="DAGKc" evidence="5">
    <location>
        <begin position="53"/>
        <end position="184"/>
    </location>
</feature>
<keyword evidence="4" id="KW-0812">Transmembrane</keyword>
<protein>
    <submittedName>
        <fullName evidence="6">Diacylglycerol kinase family enzyme</fullName>
    </submittedName>
</protein>
<accession>A0ABY0V4N4</accession>
<evidence type="ECO:0000256" key="1">
    <source>
        <dbReference type="ARBA" id="ARBA00001946"/>
    </source>
</evidence>
<evidence type="ECO:0000313" key="7">
    <source>
        <dbReference type="Proteomes" id="UP000198976"/>
    </source>
</evidence>
<evidence type="ECO:0000256" key="3">
    <source>
        <dbReference type="SAM" id="MobiDB-lite"/>
    </source>
</evidence>
<keyword evidence="4" id="KW-0472">Membrane</keyword>
<comment type="similarity">
    <text evidence="2">Belongs to the diacylglycerol/lipid kinase family.</text>
</comment>
<dbReference type="InterPro" id="IPR016064">
    <property type="entry name" value="NAD/diacylglycerol_kinase_sf"/>
</dbReference>
<feature type="region of interest" description="Disordered" evidence="3">
    <location>
        <begin position="277"/>
        <end position="300"/>
    </location>
</feature>
<sequence>MGRINLSRWIGLATAGATAAGLVLVVRWLAFQQSRSNARQDAQFDVNTHESDKTLENVWVVFNPAKQSDTEQFQAHVEEVARSCNVSHIEWIETSEEDPGTGQAIEALTKGASLVIAAGGDGTVRAVAASLAHSGVPMGIIPAGTGNLLARNLNIPTDDLDEAIRIALGSTFIHGDLAWLRMEDPDEVGDLTAEGQLIREARERLDANGDTIAEDDEFAYTVIAGMGFDGETMANTDSGLKKKIGWIAYVISGVKALHGKRMKASLKLKDAVSADQSTVAPDLAEHPDAQADEGDRPDVEELSDVPARTIMVANCGELPYLVLVPDADPTDGLLDVVAVDVRAGLLGWADVAGKILAQGAGWTPLDLPASTGHMTARQCRDVKVDVDQPCIVQVDGDPVGTASTVHVRVDESAVDIAVPRQ</sequence>
<evidence type="ECO:0000256" key="2">
    <source>
        <dbReference type="ARBA" id="ARBA00005983"/>
    </source>
</evidence>
<dbReference type="InterPro" id="IPR001206">
    <property type="entry name" value="Diacylglycerol_kinase_cat_dom"/>
</dbReference>
<dbReference type="Gene3D" id="2.60.200.40">
    <property type="match status" value="1"/>
</dbReference>
<name>A0ABY0V4N4_9ACTO</name>
<keyword evidence="6" id="KW-0808">Transferase</keyword>
<dbReference type="GO" id="GO:0016301">
    <property type="term" value="F:kinase activity"/>
    <property type="evidence" value="ECO:0007669"/>
    <property type="project" value="UniProtKB-KW"/>
</dbReference>
<keyword evidence="7" id="KW-1185">Reference proteome</keyword>
<gene>
    <name evidence="6" type="ORF">SAMN04489714_0066</name>
</gene>
<feature type="transmembrane region" description="Helical" evidence="4">
    <location>
        <begin position="6"/>
        <end position="30"/>
    </location>
</feature>
<reference evidence="6 7" key="1">
    <citation type="submission" date="2016-10" db="EMBL/GenBank/DDBJ databases">
        <authorList>
            <person name="Varghese N."/>
            <person name="Submissions S."/>
        </authorList>
    </citation>
    <scope>NUCLEOTIDE SEQUENCE [LARGE SCALE GENOMIC DNA]</scope>
    <source>
        <strain evidence="6 7">DSM 9169</strain>
    </source>
</reference>
<evidence type="ECO:0000259" key="5">
    <source>
        <dbReference type="PROSITE" id="PS50146"/>
    </source>
</evidence>
<keyword evidence="6" id="KW-0418">Kinase</keyword>
<organism evidence="6 7">
    <name type="scientific">Schaalia radingae</name>
    <dbReference type="NCBI Taxonomy" id="131110"/>
    <lineage>
        <taxon>Bacteria</taxon>
        <taxon>Bacillati</taxon>
        <taxon>Actinomycetota</taxon>
        <taxon>Actinomycetes</taxon>
        <taxon>Actinomycetales</taxon>
        <taxon>Actinomycetaceae</taxon>
        <taxon>Schaalia</taxon>
    </lineage>
</organism>
<keyword evidence="4" id="KW-1133">Transmembrane helix</keyword>
<dbReference type="InterPro" id="IPR050187">
    <property type="entry name" value="Lipid_Phosphate_FormReg"/>
</dbReference>
<comment type="cofactor">
    <cofactor evidence="1">
        <name>Mg(2+)</name>
        <dbReference type="ChEBI" id="CHEBI:18420"/>
    </cofactor>
</comment>
<evidence type="ECO:0000256" key="4">
    <source>
        <dbReference type="SAM" id="Phobius"/>
    </source>
</evidence>
<dbReference type="SUPFAM" id="SSF111331">
    <property type="entry name" value="NAD kinase/diacylglycerol kinase-like"/>
    <property type="match status" value="1"/>
</dbReference>